<keyword evidence="2" id="KW-0378">Hydrolase</keyword>
<feature type="transmembrane region" description="Helical" evidence="1">
    <location>
        <begin position="155"/>
        <end position="178"/>
    </location>
</feature>
<keyword evidence="1" id="KW-0472">Membrane</keyword>
<sequence length="303" mass="35540">MLNLIRTNFKEYVAFLKNPEPNPNKSADDSESKWSKLFIFLLIDAIIISPILFLLYILEEFSNIDLNNHSVSNIANEYGIIILILAGGILSPLIEEIIFRLPLHYKRNYLFKFIGLFIGKERVENFWLKHFRIFFYLFVIAFGFVHIFNFQEKSILIWILLPLLVAPQIIGGTILGYLRIKLGFGWAFLHHAIYNTVLTILAFSTHLNQEVSINNSDFKLNIEVAENKYNNESKVEDTSDFDFKNIVNTQYASYNYIANRLGWEKIDKKENYKYYNISLEMKNLDLNSDSILQYHLIKIIKNQ</sequence>
<feature type="transmembrane region" description="Helical" evidence="1">
    <location>
        <begin position="131"/>
        <end position="149"/>
    </location>
</feature>
<proteinExistence type="predicted"/>
<reference evidence="2" key="1">
    <citation type="submission" date="2023-08" db="EMBL/GenBank/DDBJ databases">
        <title>Comparative genomics and taxonomic characterization of three novel marine species of genus Marivirga.</title>
        <authorList>
            <person name="Muhammad N."/>
            <person name="Kim S.-G."/>
        </authorList>
    </citation>
    <scope>NUCLEOTIDE SEQUENCE</scope>
    <source>
        <strain evidence="2">BKB1-2</strain>
    </source>
</reference>
<dbReference type="GO" id="GO:0008233">
    <property type="term" value="F:peptidase activity"/>
    <property type="evidence" value="ECO:0007669"/>
    <property type="project" value="UniProtKB-KW"/>
</dbReference>
<feature type="transmembrane region" description="Helical" evidence="1">
    <location>
        <begin position="78"/>
        <end position="99"/>
    </location>
</feature>
<protein>
    <submittedName>
        <fullName evidence="2">CPBP family glutamic-type intramembrane protease</fullName>
        <ecNumber evidence="2">3.4.-.-</ecNumber>
    </submittedName>
</protein>
<keyword evidence="1" id="KW-0812">Transmembrane</keyword>
<name>A0AA49GBW9_9BACT</name>
<gene>
    <name evidence="2" type="ORF">QYS47_20390</name>
</gene>
<dbReference type="EMBL" id="CP129968">
    <property type="protein sequence ID" value="WKK79669.2"/>
    <property type="molecule type" value="Genomic_DNA"/>
</dbReference>
<evidence type="ECO:0000313" key="2">
    <source>
        <dbReference type="EMBL" id="WKK79669.2"/>
    </source>
</evidence>
<keyword evidence="1" id="KW-1133">Transmembrane helix</keyword>
<accession>A0AA49GBW9</accession>
<dbReference type="KEGG" id="marp:QYS47_20390"/>
<dbReference type="EC" id="3.4.-.-" evidence="2"/>
<evidence type="ECO:0000256" key="1">
    <source>
        <dbReference type="SAM" id="Phobius"/>
    </source>
</evidence>
<dbReference type="GO" id="GO:0006508">
    <property type="term" value="P:proteolysis"/>
    <property type="evidence" value="ECO:0007669"/>
    <property type="project" value="UniProtKB-KW"/>
</dbReference>
<feature type="transmembrane region" description="Helical" evidence="1">
    <location>
        <begin position="37"/>
        <end position="58"/>
    </location>
</feature>
<dbReference type="AlphaFoldDB" id="A0AA49GBW9"/>
<dbReference type="Proteomes" id="UP001232019">
    <property type="component" value="Chromosome"/>
</dbReference>
<keyword evidence="2" id="KW-0645">Protease</keyword>
<dbReference type="RefSeq" id="WP_322346840.1">
    <property type="nucleotide sequence ID" value="NZ_CP129968.2"/>
</dbReference>
<organism evidence="2">
    <name type="scientific">Marivirga arenosa</name>
    <dbReference type="NCBI Taxonomy" id="3059076"/>
    <lineage>
        <taxon>Bacteria</taxon>
        <taxon>Pseudomonadati</taxon>
        <taxon>Bacteroidota</taxon>
        <taxon>Cytophagia</taxon>
        <taxon>Cytophagales</taxon>
        <taxon>Marivirgaceae</taxon>
        <taxon>Marivirga</taxon>
    </lineage>
</organism>